<dbReference type="AlphaFoldDB" id="A0A0A9AM31"/>
<dbReference type="EMBL" id="GBRH01246952">
    <property type="protein sequence ID" value="JAD50943.1"/>
    <property type="molecule type" value="Transcribed_RNA"/>
</dbReference>
<organism evidence="1">
    <name type="scientific">Arundo donax</name>
    <name type="common">Giant reed</name>
    <name type="synonym">Donax arundinaceus</name>
    <dbReference type="NCBI Taxonomy" id="35708"/>
    <lineage>
        <taxon>Eukaryota</taxon>
        <taxon>Viridiplantae</taxon>
        <taxon>Streptophyta</taxon>
        <taxon>Embryophyta</taxon>
        <taxon>Tracheophyta</taxon>
        <taxon>Spermatophyta</taxon>
        <taxon>Magnoliopsida</taxon>
        <taxon>Liliopsida</taxon>
        <taxon>Poales</taxon>
        <taxon>Poaceae</taxon>
        <taxon>PACMAD clade</taxon>
        <taxon>Arundinoideae</taxon>
        <taxon>Arundineae</taxon>
        <taxon>Arundo</taxon>
    </lineage>
</organism>
<accession>A0A0A9AM31</accession>
<reference evidence="1" key="1">
    <citation type="submission" date="2014-09" db="EMBL/GenBank/DDBJ databases">
        <authorList>
            <person name="Magalhaes I.L.F."/>
            <person name="Oliveira U."/>
            <person name="Santos F.R."/>
            <person name="Vidigal T.H.D.A."/>
            <person name="Brescovit A.D."/>
            <person name="Santos A.J."/>
        </authorList>
    </citation>
    <scope>NUCLEOTIDE SEQUENCE</scope>
    <source>
        <tissue evidence="1">Shoot tissue taken approximately 20 cm above the soil surface</tissue>
    </source>
</reference>
<protein>
    <submittedName>
        <fullName evidence="1">Uncharacterized protein</fullName>
    </submittedName>
</protein>
<sequence length="94" mass="10627">MHHQPIANSIPDNSICVISLRRCKYNTNREKGHVKRLARYSRRQYDRVHRHGVVPFVLPRRANLACTTAAPWRPAPRSAAACIPPRRGGRAPPG</sequence>
<proteinExistence type="predicted"/>
<name>A0A0A9AM31_ARUDO</name>
<evidence type="ECO:0000313" key="1">
    <source>
        <dbReference type="EMBL" id="JAD50943.1"/>
    </source>
</evidence>
<reference evidence="1" key="2">
    <citation type="journal article" date="2015" name="Data Brief">
        <title>Shoot transcriptome of the giant reed, Arundo donax.</title>
        <authorList>
            <person name="Barrero R.A."/>
            <person name="Guerrero F.D."/>
            <person name="Moolhuijzen P."/>
            <person name="Goolsby J.A."/>
            <person name="Tidwell J."/>
            <person name="Bellgard S.E."/>
            <person name="Bellgard M.I."/>
        </authorList>
    </citation>
    <scope>NUCLEOTIDE SEQUENCE</scope>
    <source>
        <tissue evidence="1">Shoot tissue taken approximately 20 cm above the soil surface</tissue>
    </source>
</reference>